<reference evidence="3" key="2">
    <citation type="journal article" date="2016" name="Sci. Rep.">
        <title>Dictyocaulus viviparus genome, variome and transcriptome elucidate lungworm biology and support future intervention.</title>
        <authorList>
            <person name="McNulty S.N."/>
            <person name="Strube C."/>
            <person name="Rosa B.A."/>
            <person name="Martin J.C."/>
            <person name="Tyagi R."/>
            <person name="Choi Y.J."/>
            <person name="Wang Q."/>
            <person name="Hallsworth Pepin K."/>
            <person name="Zhang X."/>
            <person name="Ozersky P."/>
            <person name="Wilson R.K."/>
            <person name="Sternberg P.W."/>
            <person name="Gasser R.B."/>
            <person name="Mitreva M."/>
        </authorList>
    </citation>
    <scope>NUCLEOTIDE SEQUENCE [LARGE SCALE GENOMIC DNA]</scope>
    <source>
        <strain evidence="3">HannoverDv2000</strain>
    </source>
</reference>
<dbReference type="PANTHER" id="PTHR46705:SF14">
    <property type="entry name" value="DOMAIN OF UNKNOWN FUNCTION DB DOMAIN-CONTAINING PROTEIN"/>
    <property type="match status" value="1"/>
</dbReference>
<evidence type="ECO:0000313" key="3">
    <source>
        <dbReference type="Proteomes" id="UP000053766"/>
    </source>
</evidence>
<proteinExistence type="predicted"/>
<dbReference type="AlphaFoldDB" id="A0A0D8XK04"/>
<dbReference type="PANTHER" id="PTHR46705">
    <property type="entry name" value="PROTEIN CBG09805"/>
    <property type="match status" value="1"/>
</dbReference>
<dbReference type="Proteomes" id="UP000053766">
    <property type="component" value="Unassembled WGS sequence"/>
</dbReference>
<keyword evidence="3" id="KW-1185">Reference proteome</keyword>
<dbReference type="OrthoDB" id="5843172at2759"/>
<organism evidence="2 3">
    <name type="scientific">Dictyocaulus viviparus</name>
    <name type="common">Bovine lungworm</name>
    <dbReference type="NCBI Taxonomy" id="29172"/>
    <lineage>
        <taxon>Eukaryota</taxon>
        <taxon>Metazoa</taxon>
        <taxon>Ecdysozoa</taxon>
        <taxon>Nematoda</taxon>
        <taxon>Chromadorea</taxon>
        <taxon>Rhabditida</taxon>
        <taxon>Rhabditina</taxon>
        <taxon>Rhabditomorpha</taxon>
        <taxon>Strongyloidea</taxon>
        <taxon>Metastrongylidae</taxon>
        <taxon>Dictyocaulus</taxon>
    </lineage>
</organism>
<dbReference type="Pfam" id="PF01682">
    <property type="entry name" value="DB"/>
    <property type="match status" value="1"/>
</dbReference>
<gene>
    <name evidence="2" type="ORF">DICVIV_11341</name>
</gene>
<evidence type="ECO:0000313" key="2">
    <source>
        <dbReference type="EMBL" id="KJH42656.1"/>
    </source>
</evidence>
<name>A0A0D8XK04_DICVI</name>
<feature type="domain" description="Domain of unknown function DB" evidence="1">
    <location>
        <begin position="98"/>
        <end position="200"/>
    </location>
</feature>
<sequence length="221" mass="25099">MIRCETQKAVVPRHCVGSIPILTVFQCKSNGACGCCGCRAKAKARAANTNHVNGDVVNDDDRDDGNIFGLQLWNKTNLPINSDNIARYTNPNFLFHSCCEERRLPAACIQKCHFNTYEKEVLESMFVGTDECSIDFLPEMQFCAAQGMDHTKCCIDNGVDRTAAGDKCLTFCDQRPDHYTPIDYSYAPCYDRFEDMKRCFYNQIRVSAEKHFIPMIKEDEN</sequence>
<accession>A0A0D8XK04</accession>
<dbReference type="EMBL" id="KN716641">
    <property type="protein sequence ID" value="KJH42656.1"/>
    <property type="molecule type" value="Genomic_DNA"/>
</dbReference>
<dbReference type="InterPro" id="IPR002602">
    <property type="entry name" value="DB"/>
</dbReference>
<protein>
    <submittedName>
        <fullName evidence="2">DB module</fullName>
    </submittedName>
</protein>
<evidence type="ECO:0000259" key="1">
    <source>
        <dbReference type="Pfam" id="PF01682"/>
    </source>
</evidence>
<reference evidence="2 3" key="1">
    <citation type="submission" date="2013-11" db="EMBL/GenBank/DDBJ databases">
        <title>Draft genome of the bovine lungworm Dictyocaulus viviparus.</title>
        <authorList>
            <person name="Mitreva M."/>
        </authorList>
    </citation>
    <scope>NUCLEOTIDE SEQUENCE [LARGE SCALE GENOMIC DNA]</scope>
    <source>
        <strain evidence="2 3">HannoverDv2000</strain>
    </source>
</reference>